<geneLocation type="mitochondrion" evidence="2"/>
<feature type="region of interest" description="Disordered" evidence="1">
    <location>
        <begin position="84"/>
        <end position="107"/>
    </location>
</feature>
<gene>
    <name evidence="2" type="primary">ORF107_3</name>
    <name evidence="2" type="ORF">HusqMp71</name>
</gene>
<organism evidence="2">
    <name type="scientific">Phlegmariurus squarrosus</name>
    <name type="common">Rock tassel fern</name>
    <name type="synonym">Lycopodium squarrosum</name>
    <dbReference type="NCBI Taxonomy" id="73615"/>
    <lineage>
        <taxon>Eukaryota</taxon>
        <taxon>Viridiplantae</taxon>
        <taxon>Streptophyta</taxon>
        <taxon>Embryophyta</taxon>
        <taxon>Tracheophyta</taxon>
        <taxon>Lycopodiopsida</taxon>
        <taxon>Lycopodiales</taxon>
        <taxon>Lycopodiaceae</taxon>
        <taxon>Huperzioideae</taxon>
        <taxon>Phlegmariurus</taxon>
    </lineage>
</organism>
<name>H9M855_PHLSQ</name>
<sequence length="107" mass="11993">MYYARLVFAAGPKFLGLSIVGPCLPKSFSTYGARQFDISRSVISFGSGVFFLTSYKSARSMLFSDQLGSYAEAELERRERILPSRETRELVPTAPPSLPFEKKDAKR</sequence>
<dbReference type="RefSeq" id="YP_006234312.1">
    <property type="nucleotide sequence ID" value="NC_017755.1"/>
</dbReference>
<proteinExistence type="predicted"/>
<evidence type="ECO:0000256" key="1">
    <source>
        <dbReference type="SAM" id="MobiDB-lite"/>
    </source>
</evidence>
<protein>
    <submittedName>
        <fullName evidence="2">Uncharacterized protein</fullName>
    </submittedName>
</protein>
<accession>H9M855</accession>
<evidence type="ECO:0000313" key="2">
    <source>
        <dbReference type="EMBL" id="AEV55762.1"/>
    </source>
</evidence>
<keyword evidence="2" id="KW-0496">Mitochondrion</keyword>
<dbReference type="GeneID" id="12354491"/>
<dbReference type="AlphaFoldDB" id="H9M855"/>
<reference evidence="2" key="1">
    <citation type="journal article" date="2012" name="PLoS ONE">
        <title>The Mitochondrial Genome of the Lycophyte Huperzia squarrosa: The Most Archaic Form in Vascular Plants.</title>
        <authorList>
            <person name="Liu Y."/>
            <person name="Wang B."/>
            <person name="Cui P."/>
            <person name="Li L."/>
            <person name="Xue J.Y."/>
            <person name="Yu J."/>
            <person name="Qiu Y.L."/>
        </authorList>
    </citation>
    <scope>NUCLEOTIDE SEQUENCE</scope>
</reference>
<dbReference type="EMBL" id="JQ002659">
    <property type="protein sequence ID" value="AEV55762.1"/>
    <property type="molecule type" value="Genomic_DNA"/>
</dbReference>